<dbReference type="GO" id="GO:0006166">
    <property type="term" value="P:purine ribonucleoside salvage"/>
    <property type="evidence" value="ECO:0007669"/>
    <property type="project" value="TreeGrafter"/>
</dbReference>
<dbReference type="InterPro" id="IPR005843">
    <property type="entry name" value="A-D-PHexomutase_C"/>
</dbReference>
<evidence type="ECO:0000313" key="22">
    <source>
        <dbReference type="Proteomes" id="UP000276178"/>
    </source>
</evidence>
<dbReference type="RefSeq" id="WP_026557780.1">
    <property type="nucleotide sequence ID" value="NZ_BJOD01000017.1"/>
</dbReference>
<evidence type="ECO:0000259" key="18">
    <source>
        <dbReference type="Pfam" id="PF02879"/>
    </source>
</evidence>
<proteinExistence type="inferred from homology"/>
<feature type="domain" description="Alpha-D-phosphohexomutase alpha/beta/alpha" evidence="17">
    <location>
        <begin position="45"/>
        <end position="182"/>
    </location>
</feature>
<dbReference type="InterPro" id="IPR036900">
    <property type="entry name" value="A-D-PHexomutase_C_sf"/>
</dbReference>
<evidence type="ECO:0000256" key="3">
    <source>
        <dbReference type="ARBA" id="ARBA00005164"/>
    </source>
</evidence>
<organism evidence="21 22">
    <name type="scientific">Brevibacillus agri</name>
    <dbReference type="NCBI Taxonomy" id="51101"/>
    <lineage>
        <taxon>Bacteria</taxon>
        <taxon>Bacillati</taxon>
        <taxon>Bacillota</taxon>
        <taxon>Bacilli</taxon>
        <taxon>Bacillales</taxon>
        <taxon>Paenibacillaceae</taxon>
        <taxon>Brevibacillus</taxon>
    </lineage>
</organism>
<feature type="domain" description="Alpha-D-phosphohexomutase alpha/beta/alpha" evidence="18">
    <location>
        <begin position="229"/>
        <end position="316"/>
    </location>
</feature>
<comment type="pathway">
    <text evidence="3">Glycolipid metabolism; diglucosyl-diacylglycerol biosynthesis.</text>
</comment>
<dbReference type="InterPro" id="IPR005846">
    <property type="entry name" value="A-D-PHexomutase_a/b/a-III"/>
</dbReference>
<evidence type="ECO:0000256" key="15">
    <source>
        <dbReference type="RuleBase" id="RU004326"/>
    </source>
</evidence>
<dbReference type="GO" id="GO:0006006">
    <property type="term" value="P:glucose metabolic process"/>
    <property type="evidence" value="ECO:0007669"/>
    <property type="project" value="UniProtKB-KW"/>
</dbReference>
<feature type="domain" description="Alpha-D-phosphohexomutase C-terminal" evidence="16">
    <location>
        <begin position="529"/>
        <end position="563"/>
    </location>
</feature>
<dbReference type="PROSITE" id="PS00710">
    <property type="entry name" value="PGM_PMM"/>
    <property type="match status" value="1"/>
</dbReference>
<dbReference type="EC" id="5.4.2.2" evidence="6"/>
<protein>
    <recommendedName>
        <fullName evidence="12">Phosphoglucomutase</fullName>
        <ecNumber evidence="6">5.4.2.2</ecNumber>
    </recommendedName>
    <alternativeName>
        <fullName evidence="14">Alpha-phosphoglucomutase</fullName>
    </alternativeName>
    <alternativeName>
        <fullName evidence="13">Glucose phosphomutase</fullName>
    </alternativeName>
</protein>
<dbReference type="PANTHER" id="PTHR45745:SF1">
    <property type="entry name" value="PHOSPHOGLUCOMUTASE 2B-RELATED"/>
    <property type="match status" value="1"/>
</dbReference>
<evidence type="ECO:0000256" key="7">
    <source>
        <dbReference type="ARBA" id="ARBA00022526"/>
    </source>
</evidence>
<dbReference type="Gene3D" id="3.40.120.10">
    <property type="entry name" value="Alpha-D-Glucose-1,6-Bisphosphate, subunit A, domain 3"/>
    <property type="match status" value="3"/>
</dbReference>
<comment type="catalytic activity">
    <reaction evidence="1">
        <text>alpha-D-glucose 1-phosphate = alpha-D-glucose 6-phosphate</text>
        <dbReference type="Rhea" id="RHEA:23536"/>
        <dbReference type="ChEBI" id="CHEBI:58225"/>
        <dbReference type="ChEBI" id="CHEBI:58601"/>
        <dbReference type="EC" id="5.4.2.2"/>
    </reaction>
</comment>
<dbReference type="SUPFAM" id="SSF55957">
    <property type="entry name" value="Phosphoglucomutase, C-terminal domain"/>
    <property type="match status" value="1"/>
</dbReference>
<reference evidence="20 23" key="2">
    <citation type="submission" date="2019-06" db="EMBL/GenBank/DDBJ databases">
        <title>Whole genome shotgun sequence of Brevibacillus agri NBRC 15538.</title>
        <authorList>
            <person name="Hosoyama A."/>
            <person name="Uohara A."/>
            <person name="Ohji S."/>
            <person name="Ichikawa N."/>
        </authorList>
    </citation>
    <scope>NUCLEOTIDE SEQUENCE [LARGE SCALE GENOMIC DNA]</scope>
    <source>
        <strain evidence="20 23">NBRC 15538</strain>
    </source>
</reference>
<dbReference type="GO" id="GO:0004614">
    <property type="term" value="F:phosphoglucomutase activity"/>
    <property type="evidence" value="ECO:0007669"/>
    <property type="project" value="UniProtKB-EC"/>
</dbReference>
<dbReference type="OrthoDB" id="9806956at2"/>
<evidence type="ECO:0000256" key="4">
    <source>
        <dbReference type="ARBA" id="ARBA00005189"/>
    </source>
</evidence>
<evidence type="ECO:0000256" key="2">
    <source>
        <dbReference type="ARBA" id="ARBA00001946"/>
    </source>
</evidence>
<dbReference type="Gene3D" id="3.30.310.50">
    <property type="entry name" value="Alpha-D-phosphohexomutase, C-terminal domain"/>
    <property type="match status" value="1"/>
</dbReference>
<dbReference type="GeneID" id="82812613"/>
<dbReference type="InterPro" id="IPR016055">
    <property type="entry name" value="A-D-PHexomutase_a/b/a-I/II/III"/>
</dbReference>
<dbReference type="InterPro" id="IPR005845">
    <property type="entry name" value="A-D-PHexomutase_a/b/a-II"/>
</dbReference>
<dbReference type="Pfam" id="PF02880">
    <property type="entry name" value="PGM_PMM_III"/>
    <property type="match status" value="1"/>
</dbReference>
<keyword evidence="9 15" id="KW-0479">Metal-binding</keyword>
<evidence type="ECO:0000313" key="20">
    <source>
        <dbReference type="EMBL" id="GED25893.1"/>
    </source>
</evidence>
<keyword evidence="7" id="KW-0313">Glucose metabolism</keyword>
<reference evidence="21 22" key="1">
    <citation type="submission" date="2018-10" db="EMBL/GenBank/DDBJ databases">
        <title>Phylogenomics of Brevibacillus.</title>
        <authorList>
            <person name="Dunlap C."/>
        </authorList>
    </citation>
    <scope>NUCLEOTIDE SEQUENCE [LARGE SCALE GENOMIC DNA]</scope>
    <source>
        <strain evidence="21 22">NRRL NRS 1219</strain>
    </source>
</reference>
<dbReference type="Proteomes" id="UP000317180">
    <property type="component" value="Unassembled WGS sequence"/>
</dbReference>
<dbReference type="GO" id="GO:0000287">
    <property type="term" value="F:magnesium ion binding"/>
    <property type="evidence" value="ECO:0007669"/>
    <property type="project" value="InterPro"/>
</dbReference>
<evidence type="ECO:0000313" key="21">
    <source>
        <dbReference type="EMBL" id="RNB59869.1"/>
    </source>
</evidence>
<evidence type="ECO:0000256" key="14">
    <source>
        <dbReference type="ARBA" id="ARBA00041467"/>
    </source>
</evidence>
<dbReference type="Proteomes" id="UP000276178">
    <property type="component" value="Unassembled WGS sequence"/>
</dbReference>
<evidence type="ECO:0000313" key="23">
    <source>
        <dbReference type="Proteomes" id="UP000317180"/>
    </source>
</evidence>
<evidence type="ECO:0000259" key="16">
    <source>
        <dbReference type="Pfam" id="PF00408"/>
    </source>
</evidence>
<evidence type="ECO:0000259" key="19">
    <source>
        <dbReference type="Pfam" id="PF02880"/>
    </source>
</evidence>
<evidence type="ECO:0000256" key="8">
    <source>
        <dbReference type="ARBA" id="ARBA00022553"/>
    </source>
</evidence>
<evidence type="ECO:0000256" key="6">
    <source>
        <dbReference type="ARBA" id="ARBA00012728"/>
    </source>
</evidence>
<comment type="pathway">
    <text evidence="4">Lipid metabolism.</text>
</comment>
<dbReference type="GO" id="GO:0008973">
    <property type="term" value="F:phosphopentomutase activity"/>
    <property type="evidence" value="ECO:0007669"/>
    <property type="project" value="TreeGrafter"/>
</dbReference>
<keyword evidence="23" id="KW-1185">Reference proteome</keyword>
<evidence type="ECO:0000256" key="5">
    <source>
        <dbReference type="ARBA" id="ARBA00010231"/>
    </source>
</evidence>
<dbReference type="InterPro" id="IPR016066">
    <property type="entry name" value="A-D-PHexomutase_CS"/>
</dbReference>
<dbReference type="EMBL" id="RHHN01000011">
    <property type="protein sequence ID" value="RNB59869.1"/>
    <property type="molecule type" value="Genomic_DNA"/>
</dbReference>
<dbReference type="Pfam" id="PF02879">
    <property type="entry name" value="PGM_PMM_II"/>
    <property type="match status" value="1"/>
</dbReference>
<keyword evidence="11" id="KW-0413">Isomerase</keyword>
<name>A0A3M8B910_9BACL</name>
<dbReference type="PANTHER" id="PTHR45745">
    <property type="entry name" value="PHOSPHOMANNOMUTASE 45A"/>
    <property type="match status" value="1"/>
</dbReference>
<sequence>MTTDWRVHYTRWNEYSDLEPELRRQLEQLAGDEKKLEDCFYKPIAFGTGGMRGVMGPGINRINVYTIRKATAGLALHLLEQGTDPAAQKVAIAYDSRADSYTFALETAKVLGHYGLTACLFEQLCPTPLLSFAVRHLGASAGVVITASHNPPEYNGYKIYGADGGQIPPEAAARIFAKIEEAGDELRIGTSEVSALINNGLLQMIGDEVFAAYMACQKQLRLPAAELALRTHQPRIVFSPLHGTTLAPITQGLQAFGFTQVKVVSEQAKPDPLFPTVATPNPEEPESFRLALMQARKKGADLIICTDPDGDRLGVAIRTGPNQHLILNGNQTGVLLLDYLLSQEKQAGTLPAQAAVVKTVVTSEMVRAIASDYGVATIDTLTGFKYIGEKIHEFAQSGAHAFLFGLEESCGYLRGEFVRDKDAVQAAFLLADACACQLAQGSSLHRRLQELYETYGYFREDLVSITYPGIDGLETMTAILAALRSKPMASVAGHRVSSIDDYLHGKRWLSATNESEPLPLPASDGLKYTLGEHGWFCIRPSGTEPKIKLYFGVKDTSEKAALQSLADIKKAVLAYLEQLLPA</sequence>
<comment type="caution">
    <text evidence="21">The sequence shown here is derived from an EMBL/GenBank/DDBJ whole genome shotgun (WGS) entry which is preliminary data.</text>
</comment>
<evidence type="ECO:0000256" key="10">
    <source>
        <dbReference type="ARBA" id="ARBA00022842"/>
    </source>
</evidence>
<comment type="cofactor">
    <cofactor evidence="2">
        <name>Mg(2+)</name>
        <dbReference type="ChEBI" id="CHEBI:18420"/>
    </cofactor>
</comment>
<accession>A0A3M8B910</accession>
<evidence type="ECO:0000256" key="1">
    <source>
        <dbReference type="ARBA" id="ARBA00000443"/>
    </source>
</evidence>
<dbReference type="SUPFAM" id="SSF53738">
    <property type="entry name" value="Phosphoglucomutase, first 3 domains"/>
    <property type="match status" value="3"/>
</dbReference>
<dbReference type="EMBL" id="BJOD01000017">
    <property type="protein sequence ID" value="GED25893.1"/>
    <property type="molecule type" value="Genomic_DNA"/>
</dbReference>
<evidence type="ECO:0000256" key="13">
    <source>
        <dbReference type="ARBA" id="ARBA00041398"/>
    </source>
</evidence>
<evidence type="ECO:0000256" key="9">
    <source>
        <dbReference type="ARBA" id="ARBA00022723"/>
    </source>
</evidence>
<keyword evidence="10 15" id="KW-0460">Magnesium</keyword>
<dbReference type="InterPro" id="IPR005841">
    <property type="entry name" value="Alpha-D-phosphohexomutase_SF"/>
</dbReference>
<feature type="domain" description="Alpha-D-phosphohexomutase alpha/beta/alpha" evidence="19">
    <location>
        <begin position="328"/>
        <end position="455"/>
    </location>
</feature>
<keyword evidence="7" id="KW-0119">Carbohydrate metabolism</keyword>
<keyword evidence="8" id="KW-0597">Phosphoprotein</keyword>
<evidence type="ECO:0000256" key="11">
    <source>
        <dbReference type="ARBA" id="ARBA00023235"/>
    </source>
</evidence>
<comment type="similarity">
    <text evidence="5 15">Belongs to the phosphohexose mutase family.</text>
</comment>
<dbReference type="Pfam" id="PF02878">
    <property type="entry name" value="PGM_PMM_I"/>
    <property type="match status" value="1"/>
</dbReference>
<evidence type="ECO:0000259" key="17">
    <source>
        <dbReference type="Pfam" id="PF02878"/>
    </source>
</evidence>
<dbReference type="PRINTS" id="PR00509">
    <property type="entry name" value="PGMPMM"/>
</dbReference>
<dbReference type="CDD" id="cd05799">
    <property type="entry name" value="PGM2"/>
    <property type="match status" value="1"/>
</dbReference>
<evidence type="ECO:0000256" key="12">
    <source>
        <dbReference type="ARBA" id="ARBA00039995"/>
    </source>
</evidence>
<dbReference type="AlphaFoldDB" id="A0A3M8B910"/>
<gene>
    <name evidence="20" type="ORF">BAG01nite_19950</name>
    <name evidence="21" type="ORF">EB820_03565</name>
</gene>
<dbReference type="Pfam" id="PF00408">
    <property type="entry name" value="PGM_PMM_IV"/>
    <property type="match status" value="1"/>
</dbReference>
<dbReference type="InterPro" id="IPR005844">
    <property type="entry name" value="A-D-PHexomutase_a/b/a-I"/>
</dbReference>